<evidence type="ECO:0000313" key="10">
    <source>
        <dbReference type="Proteomes" id="UP000005408"/>
    </source>
</evidence>
<keyword evidence="3 7" id="KW-0812">Transmembrane</keyword>
<keyword evidence="5 7" id="KW-0472">Membrane</keyword>
<evidence type="ECO:0000313" key="9">
    <source>
        <dbReference type="EnsemblMetazoa" id="G3847.6:cds"/>
    </source>
</evidence>
<accession>A0A8W8MY31</accession>
<dbReference type="GO" id="GO:0016020">
    <property type="term" value="C:membrane"/>
    <property type="evidence" value="ECO:0007669"/>
    <property type="project" value="UniProtKB-SubCell"/>
</dbReference>
<feature type="domain" description="Palmitoyltransferase DHHC" evidence="8">
    <location>
        <begin position="50"/>
        <end position="188"/>
    </location>
</feature>
<feature type="transmembrane region" description="Helical" evidence="7">
    <location>
        <begin position="376"/>
        <end position="395"/>
    </location>
</feature>
<keyword evidence="6 7" id="KW-0012">Acyltransferase</keyword>
<feature type="domain" description="Palmitoyltransferase DHHC" evidence="8">
    <location>
        <begin position="443"/>
        <end position="581"/>
    </location>
</feature>
<keyword evidence="4 7" id="KW-1133">Transmembrane helix</keyword>
<evidence type="ECO:0000256" key="2">
    <source>
        <dbReference type="ARBA" id="ARBA00022679"/>
    </source>
</evidence>
<evidence type="ECO:0000256" key="3">
    <source>
        <dbReference type="ARBA" id="ARBA00022692"/>
    </source>
</evidence>
<evidence type="ECO:0000256" key="4">
    <source>
        <dbReference type="ARBA" id="ARBA00022989"/>
    </source>
</evidence>
<comment type="catalytic activity">
    <reaction evidence="7">
        <text>L-cysteinyl-[protein] + hexadecanoyl-CoA = S-hexadecanoyl-L-cysteinyl-[protein] + CoA</text>
        <dbReference type="Rhea" id="RHEA:36683"/>
        <dbReference type="Rhea" id="RHEA-COMP:10131"/>
        <dbReference type="Rhea" id="RHEA-COMP:11032"/>
        <dbReference type="ChEBI" id="CHEBI:29950"/>
        <dbReference type="ChEBI" id="CHEBI:57287"/>
        <dbReference type="ChEBI" id="CHEBI:57379"/>
        <dbReference type="ChEBI" id="CHEBI:74151"/>
        <dbReference type="EC" id="2.3.1.225"/>
    </reaction>
</comment>
<dbReference type="AlphaFoldDB" id="A0A8W8MY31"/>
<dbReference type="GO" id="GO:0005794">
    <property type="term" value="C:Golgi apparatus"/>
    <property type="evidence" value="ECO:0007669"/>
    <property type="project" value="TreeGrafter"/>
</dbReference>
<dbReference type="GO" id="GO:0006612">
    <property type="term" value="P:protein targeting to membrane"/>
    <property type="evidence" value="ECO:0007669"/>
    <property type="project" value="TreeGrafter"/>
</dbReference>
<evidence type="ECO:0000259" key="8">
    <source>
        <dbReference type="Pfam" id="PF01529"/>
    </source>
</evidence>
<feature type="transmembrane region" description="Helical" evidence="7">
    <location>
        <begin position="94"/>
        <end position="116"/>
    </location>
</feature>
<comment type="subcellular location">
    <subcellularLocation>
        <location evidence="1">Membrane</location>
        <topology evidence="1">Multi-pass membrane protein</topology>
    </subcellularLocation>
</comment>
<feature type="transmembrane region" description="Helical" evidence="7">
    <location>
        <begin position="540"/>
        <end position="562"/>
    </location>
</feature>
<evidence type="ECO:0000256" key="1">
    <source>
        <dbReference type="ARBA" id="ARBA00004141"/>
    </source>
</evidence>
<comment type="domain">
    <text evidence="7">The DHHC domain is required for palmitoyltransferase activity.</text>
</comment>
<dbReference type="Pfam" id="PF01529">
    <property type="entry name" value="DHHC"/>
    <property type="match status" value="2"/>
</dbReference>
<evidence type="ECO:0000256" key="5">
    <source>
        <dbReference type="ARBA" id="ARBA00023136"/>
    </source>
</evidence>
<dbReference type="Proteomes" id="UP000005408">
    <property type="component" value="Unassembled WGS sequence"/>
</dbReference>
<feature type="transmembrane region" description="Helical" evidence="7">
    <location>
        <begin position="335"/>
        <end position="364"/>
    </location>
</feature>
<organism evidence="9 10">
    <name type="scientific">Magallana gigas</name>
    <name type="common">Pacific oyster</name>
    <name type="synonym">Crassostrea gigas</name>
    <dbReference type="NCBI Taxonomy" id="29159"/>
    <lineage>
        <taxon>Eukaryota</taxon>
        <taxon>Metazoa</taxon>
        <taxon>Spiralia</taxon>
        <taxon>Lophotrochozoa</taxon>
        <taxon>Mollusca</taxon>
        <taxon>Bivalvia</taxon>
        <taxon>Autobranchia</taxon>
        <taxon>Pteriomorphia</taxon>
        <taxon>Ostreida</taxon>
        <taxon>Ostreoidea</taxon>
        <taxon>Ostreidae</taxon>
        <taxon>Magallana</taxon>
    </lineage>
</organism>
<keyword evidence="10" id="KW-1185">Reference proteome</keyword>
<dbReference type="PANTHER" id="PTHR22883">
    <property type="entry name" value="ZINC FINGER DHHC DOMAIN CONTAINING PROTEIN"/>
    <property type="match status" value="1"/>
</dbReference>
<dbReference type="PROSITE" id="PS50216">
    <property type="entry name" value="DHHC"/>
    <property type="match status" value="2"/>
</dbReference>
<dbReference type="InterPro" id="IPR001594">
    <property type="entry name" value="Palmitoyltrfase_DHHC"/>
</dbReference>
<sequence>MYRTTRDNPQPKEIHERWRNPPEKFVPLHPNRNGTPNGHVEDNHGGLPWTYCDVCELKIPPRTHHCYFCKACILKRDHHCFMVGTCIGHKNQRYFVVMAFWTMVCGLFGGVFTFVYIKHLHWPFAPWTDFFLPLTIYRTLWHGSIPLHIGLMIYHLHMEFLFGALGTFYFISQMLIISQGKTLYELTKEVPVKSSNSVNSNYVSVFGNFWGLNFIFPMQILFQQKDDGVKWEGVKLDHNANCEKQVKYSDKRSSIKTVYESWIRSDQNLTVTTGIGQTLVLQTGVNSVSNMAIARSVKVEIPTNEAEEDEPSTLMGKWRKHYEEKKREGHQSRRMLYLCWALWVFQTPTQPYMAFAHIIPYIMYEFTDWTQYYVKVIYIFCVIQTLGNLVCVTLYSTRYVKTRDRPEAQEVRERWENAPDQFGLPMAEVPNGHLPDNGGIPWSYCDKCDMMKPPRAHHCKVCKACILKRDHHCFVIGTCVGHYNQRYFVVLTFYAIIVGFGGVVLTACYLSMLYWPEAVWTDFLLPVAIYRGLFGAMKGYIAIMIVHLYTASFIGLFGLLYFTSQLIIVTKGVTLYELAKNVPIRNNKSTNANFVEVFGNFWFLNFIFPMTIMFPLENDGTTWKGIKLDHNSNYQGSDVE</sequence>
<protein>
    <recommendedName>
        <fullName evidence="7">Palmitoyltransferase</fullName>
        <ecNumber evidence="7">2.3.1.225</ecNumber>
    </recommendedName>
</protein>
<reference evidence="9" key="1">
    <citation type="submission" date="2022-08" db="UniProtKB">
        <authorList>
            <consortium name="EnsemblMetazoa"/>
        </authorList>
    </citation>
    <scope>IDENTIFICATION</scope>
    <source>
        <strain evidence="9">05x7-T-G4-1.051#20</strain>
    </source>
</reference>
<comment type="similarity">
    <text evidence="7">Belongs to the DHHC palmitoyltransferase family.</text>
</comment>
<evidence type="ECO:0000256" key="7">
    <source>
        <dbReference type="RuleBase" id="RU079119"/>
    </source>
</evidence>
<name>A0A8W8MY31_MAGGI</name>
<dbReference type="InterPro" id="IPR039859">
    <property type="entry name" value="PFA4/ZDH16/20/ERF2-like"/>
</dbReference>
<proteinExistence type="inferred from homology"/>
<dbReference type="PANTHER" id="PTHR22883:SF452">
    <property type="entry name" value="PALMITOYLTRANSFERASE"/>
    <property type="match status" value="1"/>
</dbReference>
<dbReference type="GO" id="GO:0005783">
    <property type="term" value="C:endoplasmic reticulum"/>
    <property type="evidence" value="ECO:0007669"/>
    <property type="project" value="TreeGrafter"/>
</dbReference>
<keyword evidence="2 7" id="KW-0808">Transferase</keyword>
<dbReference type="EC" id="2.3.1.225" evidence="7"/>
<dbReference type="GO" id="GO:0019706">
    <property type="term" value="F:protein-cysteine S-palmitoyltransferase activity"/>
    <property type="evidence" value="ECO:0007669"/>
    <property type="project" value="UniProtKB-EC"/>
</dbReference>
<feature type="transmembrane region" description="Helical" evidence="7">
    <location>
        <begin position="491"/>
        <end position="515"/>
    </location>
</feature>
<dbReference type="EnsemblMetazoa" id="G3847.6">
    <property type="protein sequence ID" value="G3847.6:cds"/>
    <property type="gene ID" value="G3847"/>
</dbReference>
<evidence type="ECO:0000256" key="6">
    <source>
        <dbReference type="ARBA" id="ARBA00023315"/>
    </source>
</evidence>